<dbReference type="GeneID" id="80554552"/>
<reference evidence="1 2" key="1">
    <citation type="journal article" date="2022" name="J. Gen. Plant Pathol.">
        <title>Japanese star anise ringspot-associated virus is a distinct emaravirus transmitted by the eriophyid mite (the family Diptilomiopidae).</title>
        <authorList>
            <person name="Shimomoto Y."/>
            <person name="Okada T."/>
            <person name="Ikeda K."/>
            <person name="Tatara A."/>
            <person name="Hasegawa Y."/>
            <person name="Yanagisawa H."/>
            <person name="Takeyama S."/>
            <person name="Hayashi K."/>
            <person name="Yano K."/>
            <person name="Morita Y."/>
            <person name="Kubota K."/>
        </authorList>
    </citation>
    <scope>NUCLEOTIDE SEQUENCE [LARGE SCALE GENOMIC DNA]</scope>
    <source>
        <strain evidence="1">Igeno_June_2019</strain>
    </source>
</reference>
<keyword evidence="2" id="KW-1185">Reference proteome</keyword>
<organism evidence="1 2">
    <name type="scientific">Japanese star anise ringspot-associated virus</name>
    <dbReference type="NCBI Taxonomy" id="2798807"/>
    <lineage>
        <taxon>Viruses</taxon>
        <taxon>Riboviria</taxon>
        <taxon>Orthornavirae</taxon>
        <taxon>Negarnaviricota</taxon>
        <taxon>Polyploviricotina</taxon>
        <taxon>Bunyaviricetes</taxon>
        <taxon>Elliovirales</taxon>
        <taxon>Fimoviridae</taxon>
        <taxon>Emaravirus</taxon>
        <taxon>Emaravirus illicii</taxon>
    </lineage>
</organism>
<evidence type="ECO:0000313" key="2">
    <source>
        <dbReference type="Proteomes" id="UP001156763"/>
    </source>
</evidence>
<proteinExistence type="predicted"/>
<dbReference type="EMBL" id="LC597440">
    <property type="protein sequence ID" value="BCO17111.1"/>
    <property type="molecule type" value="Viral_cRNA"/>
</dbReference>
<evidence type="ECO:0000313" key="1">
    <source>
        <dbReference type="EMBL" id="BCO17111.1"/>
    </source>
</evidence>
<protein>
    <submittedName>
        <fullName evidence="1">Movement protein</fullName>
    </submittedName>
</protein>
<dbReference type="Proteomes" id="UP001156763">
    <property type="component" value="Genome"/>
</dbReference>
<dbReference type="KEGG" id="vg:80554552"/>
<accession>A0A8J9R3E9</accession>
<sequence length="339" mass="39024">MMLLSILALVFLMYNGASTSEATNEVEINTANWDKNPLESSVDAIVIDQIINAKMKKVVSVQNINQKLKVNIYSGVFQMIQELVHSKKNSAVRCSEIIFSWMPLATKFGGEVTMMLIDTRHSGGARIKGQVTFKPERPVVAIFYQNYYVDLQDIDKLDFEINVNGINVQKGNFGQVSLYWKTVVGPPMIYKEKNPVVFYIPIETLPELEVRSSDDIFKHFAQKAKNKRMKEIEYFKNMQNFIDRTIKPMNFVDADINEVVDTINRRKQITEQYIGQLQKYQPKSDQLDNLKNTLVLLKARQELLEGELKDNLEAASKQDTDLVKKYINMAEPKPEVFDY</sequence>
<dbReference type="RefSeq" id="YP_010840871.1">
    <property type="nucleotide sequence ID" value="NC_079090.1"/>
</dbReference>
<name>A0A8J9R3E9_9VIRU</name>
<gene>
    <name evidence="1" type="primary">P4</name>
</gene>